<dbReference type="InterPro" id="IPR009660">
    <property type="entry name" value="Phage_A500_Gp15"/>
</dbReference>
<evidence type="ECO:0000313" key="2">
    <source>
        <dbReference type="Proteomes" id="UP000184038"/>
    </source>
</evidence>
<organism evidence="1 2">
    <name type="scientific">Anaerosporobacter mobilis DSM 15930</name>
    <dbReference type="NCBI Taxonomy" id="1120996"/>
    <lineage>
        <taxon>Bacteria</taxon>
        <taxon>Bacillati</taxon>
        <taxon>Bacillota</taxon>
        <taxon>Clostridia</taxon>
        <taxon>Lachnospirales</taxon>
        <taxon>Lachnospiraceae</taxon>
        <taxon>Anaerosporobacter</taxon>
    </lineage>
</organism>
<name>A0A1M7NJ66_9FIRM</name>
<dbReference type="EMBL" id="FRCP01000030">
    <property type="protein sequence ID" value="SHN03883.1"/>
    <property type="molecule type" value="Genomic_DNA"/>
</dbReference>
<reference evidence="1 2" key="1">
    <citation type="submission" date="2016-11" db="EMBL/GenBank/DDBJ databases">
        <authorList>
            <person name="Jaros S."/>
            <person name="Januszkiewicz K."/>
            <person name="Wedrychowicz H."/>
        </authorList>
    </citation>
    <scope>NUCLEOTIDE SEQUENCE [LARGE SCALE GENOMIC DNA]</scope>
    <source>
        <strain evidence="1 2">DSM 15930</strain>
    </source>
</reference>
<protein>
    <submittedName>
        <fullName evidence="1">Bacteriophage Gp15 protein</fullName>
    </submittedName>
</protein>
<evidence type="ECO:0000313" key="1">
    <source>
        <dbReference type="EMBL" id="SHN03883.1"/>
    </source>
</evidence>
<dbReference type="OrthoDB" id="1758052at2"/>
<gene>
    <name evidence="1" type="ORF">SAMN02746066_04552</name>
</gene>
<keyword evidence="2" id="KW-1185">Reference proteome</keyword>
<accession>A0A1M7NJ66</accession>
<sequence>MIGRLHKTLEVGGMELDIRTDYRDCLLILQVFDDAEMSIEEKYEAMLEIMYYDRELIKDEDAQEAVEKAIWFLNCGDRLEDSKKSLIRLYDWEQDEQIIFSAVNKVAGKEVRECDYVHFWTFISYFYEIGEGLFSTVMNIRSKKNKKKKLEKHEQEFFNENRSICELQKKYTVEQQGEIDFINSLYT</sequence>
<dbReference type="AlphaFoldDB" id="A0A1M7NJ66"/>
<dbReference type="Pfam" id="PF06854">
    <property type="entry name" value="Phage_Gp15"/>
    <property type="match status" value="1"/>
</dbReference>
<dbReference type="STRING" id="1120996.SAMN02746066_04552"/>
<proteinExistence type="predicted"/>
<dbReference type="Proteomes" id="UP000184038">
    <property type="component" value="Unassembled WGS sequence"/>
</dbReference>
<dbReference type="RefSeq" id="WP_073291784.1">
    <property type="nucleotide sequence ID" value="NZ_FRCP01000030.1"/>
</dbReference>